<feature type="compositionally biased region" description="Low complexity" evidence="1">
    <location>
        <begin position="307"/>
        <end position="318"/>
    </location>
</feature>
<feature type="region of interest" description="Disordered" evidence="1">
    <location>
        <begin position="546"/>
        <end position="583"/>
    </location>
</feature>
<evidence type="ECO:0000313" key="3">
    <source>
        <dbReference type="Proteomes" id="UP001190700"/>
    </source>
</evidence>
<dbReference type="GO" id="GO:0006623">
    <property type="term" value="P:protein targeting to vacuole"/>
    <property type="evidence" value="ECO:0007669"/>
    <property type="project" value="TreeGrafter"/>
</dbReference>
<dbReference type="AlphaFoldDB" id="A0AAE0F9X0"/>
<gene>
    <name evidence="2" type="ORF">CYMTET_35061</name>
</gene>
<keyword evidence="3" id="KW-1185">Reference proteome</keyword>
<dbReference type="Proteomes" id="UP001190700">
    <property type="component" value="Unassembled WGS sequence"/>
</dbReference>
<dbReference type="InterPro" id="IPR026847">
    <property type="entry name" value="VPS13"/>
</dbReference>
<feature type="region of interest" description="Disordered" evidence="1">
    <location>
        <begin position="610"/>
        <end position="631"/>
    </location>
</feature>
<feature type="non-terminal residue" evidence="2">
    <location>
        <position position="1"/>
    </location>
</feature>
<organism evidence="2 3">
    <name type="scientific">Cymbomonas tetramitiformis</name>
    <dbReference type="NCBI Taxonomy" id="36881"/>
    <lineage>
        <taxon>Eukaryota</taxon>
        <taxon>Viridiplantae</taxon>
        <taxon>Chlorophyta</taxon>
        <taxon>Pyramimonadophyceae</taxon>
        <taxon>Pyramimonadales</taxon>
        <taxon>Pyramimonadaceae</taxon>
        <taxon>Cymbomonas</taxon>
    </lineage>
</organism>
<evidence type="ECO:0000256" key="1">
    <source>
        <dbReference type="SAM" id="MobiDB-lite"/>
    </source>
</evidence>
<dbReference type="PANTHER" id="PTHR16166">
    <property type="entry name" value="VACUOLAR PROTEIN SORTING-ASSOCIATED PROTEIN VPS13"/>
    <property type="match status" value="1"/>
</dbReference>
<proteinExistence type="predicted"/>
<accession>A0AAE0F9X0</accession>
<dbReference type="PANTHER" id="PTHR16166:SF143">
    <property type="entry name" value="PROTEIN SORTING-ASSOCIATED PROTEIN, PUTATIVE (DUF1162)-RELATED"/>
    <property type="match status" value="1"/>
</dbReference>
<protein>
    <recommendedName>
        <fullName evidence="4">Vacuolar protein sorting-associated protein 13 DH-like domain-containing protein</fullName>
    </recommendedName>
</protein>
<comment type="caution">
    <text evidence="2">The sequence shown here is derived from an EMBL/GenBank/DDBJ whole genome shotgun (WGS) entry which is preliminary data.</text>
</comment>
<feature type="region of interest" description="Disordered" evidence="1">
    <location>
        <begin position="273"/>
        <end position="329"/>
    </location>
</feature>
<feature type="region of interest" description="Disordered" evidence="1">
    <location>
        <begin position="120"/>
        <end position="147"/>
    </location>
</feature>
<reference evidence="2 3" key="1">
    <citation type="journal article" date="2015" name="Genome Biol. Evol.">
        <title>Comparative Genomics of a Bacterivorous Green Alga Reveals Evolutionary Causalities and Consequences of Phago-Mixotrophic Mode of Nutrition.</title>
        <authorList>
            <person name="Burns J.A."/>
            <person name="Paasch A."/>
            <person name="Narechania A."/>
            <person name="Kim E."/>
        </authorList>
    </citation>
    <scope>NUCLEOTIDE SEQUENCE [LARGE SCALE GENOMIC DNA]</scope>
    <source>
        <strain evidence="2 3">PLY_AMNH</strain>
    </source>
</reference>
<feature type="compositionally biased region" description="Low complexity" evidence="1">
    <location>
        <begin position="128"/>
        <end position="137"/>
    </location>
</feature>
<evidence type="ECO:0008006" key="4">
    <source>
        <dbReference type="Google" id="ProtNLM"/>
    </source>
</evidence>
<dbReference type="GO" id="GO:0045053">
    <property type="term" value="P:protein retention in Golgi apparatus"/>
    <property type="evidence" value="ECO:0007669"/>
    <property type="project" value="TreeGrafter"/>
</dbReference>
<name>A0AAE0F9X0_9CHLO</name>
<sequence>EAKGGTGQRKMYIEMLRVEPISLVVSFARLPFLPAGVKPLVEVEEAALSLSPLELQHPTVSSSALWATVSAHYIRSMLGELYKLLGSASIFGDPRALLTGLWAALGELYSAPLAGLQEARTRRRPRRAGGAFTGGAPLSRSSSQTLSEDGLATDVLGVSGGHHESAVDSPGSLHGSINSSFFSRSSSISSHMSDTDSLHGGAEDESLKGVEGDMLHEDHVGASSPSIFDAATGLATGLLAGSRGFVHGTVLSLSDAAHKMSHTAHQVVVSLDHLPNSAPGTGPKSPHHAGRTHGEGVAPGDAALGASPSSGIHSPSSPATEETPAGLAGSRVPCATAAGSQHHVLLNALLQGLAGAVAAPIAGLEQDGIIGALKGTAVGLVGIVAHPVASVLGMSAQMAKSVRNSLRGHHGQGEAVRPPRYVPRGNVPLPTYRLEEAVGRALLRGYTGGLSSEALDTAGVGVALGAVEAGDGGPGEYLGAVALRSPEGAYAVLTSRCLLVWSRLDGPLLQAVRLQHVLEPERSGHILSVLTLAPLRGSPARPRVRHIGDVGASRPPSDWGSDASTFGSSPPGPSAGLGSGGLGLSESPFHKLEVHCKDADDAGWLQGAMQEAHKSMPSRLGPERQPGSSLLGTAAGIHVDDLTPDILPARGSEQAHPPTPKQIVFDFEATPT</sequence>
<evidence type="ECO:0000313" key="2">
    <source>
        <dbReference type="EMBL" id="KAK3255777.1"/>
    </source>
</evidence>
<dbReference type="EMBL" id="LGRX02022284">
    <property type="protein sequence ID" value="KAK3255777.1"/>
    <property type="molecule type" value="Genomic_DNA"/>
</dbReference>